<evidence type="ECO:0000256" key="1">
    <source>
        <dbReference type="ARBA" id="ARBA00004613"/>
    </source>
</evidence>
<dbReference type="CDD" id="cd10918">
    <property type="entry name" value="CE4_NodB_like_5s_6s"/>
    <property type="match status" value="1"/>
</dbReference>
<dbReference type="PANTHER" id="PTHR34216">
    <property type="match status" value="1"/>
</dbReference>
<accession>A0A0G0DDQ6</accession>
<dbReference type="GO" id="GO:0005576">
    <property type="term" value="C:extracellular region"/>
    <property type="evidence" value="ECO:0007669"/>
    <property type="project" value="UniProtKB-SubCell"/>
</dbReference>
<dbReference type="InterPro" id="IPR002509">
    <property type="entry name" value="NODB_dom"/>
</dbReference>
<evidence type="ECO:0000256" key="3">
    <source>
        <dbReference type="SAM" id="Phobius"/>
    </source>
</evidence>
<dbReference type="PROSITE" id="PS51677">
    <property type="entry name" value="NODB"/>
    <property type="match status" value="1"/>
</dbReference>
<proteinExistence type="predicted"/>
<dbReference type="Gene3D" id="3.20.20.370">
    <property type="entry name" value="Glycoside hydrolase/deacetylase"/>
    <property type="match status" value="1"/>
</dbReference>
<dbReference type="SUPFAM" id="SSF88713">
    <property type="entry name" value="Glycoside hydrolase/deacetylase"/>
    <property type="match status" value="1"/>
</dbReference>
<dbReference type="Pfam" id="PF01522">
    <property type="entry name" value="Polysacc_deac_1"/>
    <property type="match status" value="1"/>
</dbReference>
<name>A0A0G0DDQ6_9BACT</name>
<dbReference type="AlphaFoldDB" id="A0A0G0DDQ6"/>
<feature type="transmembrane region" description="Helical" evidence="3">
    <location>
        <begin position="16"/>
        <end position="36"/>
    </location>
</feature>
<evidence type="ECO:0000313" key="6">
    <source>
        <dbReference type="Proteomes" id="UP000034140"/>
    </source>
</evidence>
<feature type="domain" description="NodB homology" evidence="4">
    <location>
        <begin position="468"/>
        <end position="623"/>
    </location>
</feature>
<comment type="subcellular location">
    <subcellularLocation>
        <location evidence="1">Secreted</location>
    </subcellularLocation>
</comment>
<evidence type="ECO:0000256" key="2">
    <source>
        <dbReference type="ARBA" id="ARBA00022729"/>
    </source>
</evidence>
<keyword evidence="3" id="KW-0472">Membrane</keyword>
<dbReference type="PANTHER" id="PTHR34216:SF3">
    <property type="entry name" value="POLY-BETA-1,6-N-ACETYL-D-GLUCOSAMINE N-DEACETYLASE"/>
    <property type="match status" value="1"/>
</dbReference>
<organism evidence="5 6">
    <name type="scientific">candidate division WS6 bacterium GW2011_GWC1_36_11</name>
    <dbReference type="NCBI Taxonomy" id="1619090"/>
    <lineage>
        <taxon>Bacteria</taxon>
        <taxon>Candidatus Dojkabacteria</taxon>
    </lineage>
</organism>
<dbReference type="InterPro" id="IPR011330">
    <property type="entry name" value="Glyco_hydro/deAcase_b/a-brl"/>
</dbReference>
<keyword evidence="3" id="KW-1133">Transmembrane helix</keyword>
<dbReference type="InterPro" id="IPR051398">
    <property type="entry name" value="Polysacch_Deacetylase"/>
</dbReference>
<gene>
    <name evidence="5" type="ORF">UR96_C0014G0008</name>
</gene>
<reference evidence="5 6" key="1">
    <citation type="journal article" date="2015" name="Nature">
        <title>rRNA introns, odd ribosomes, and small enigmatic genomes across a large radiation of phyla.</title>
        <authorList>
            <person name="Brown C.T."/>
            <person name="Hug L.A."/>
            <person name="Thomas B.C."/>
            <person name="Sharon I."/>
            <person name="Castelle C.J."/>
            <person name="Singh A."/>
            <person name="Wilkins M.J."/>
            <person name="Williams K.H."/>
            <person name="Banfield J.F."/>
        </authorList>
    </citation>
    <scope>NUCLEOTIDE SEQUENCE [LARGE SCALE GENOMIC DNA]</scope>
</reference>
<dbReference type="GO" id="GO:0016810">
    <property type="term" value="F:hydrolase activity, acting on carbon-nitrogen (but not peptide) bonds"/>
    <property type="evidence" value="ECO:0007669"/>
    <property type="project" value="InterPro"/>
</dbReference>
<dbReference type="Proteomes" id="UP000034140">
    <property type="component" value="Unassembled WGS sequence"/>
</dbReference>
<protein>
    <submittedName>
        <fullName evidence="5">Polysaccharide deacetylase family protein</fullName>
    </submittedName>
</protein>
<sequence length="623" mass="70199">MKKKKIQRTILFRKTMIVLCILSGIEILIMTLLGLYDSMYIMPRQTHSGSFSISAEDIQTTTDQNQKDVTDLASLEILPSDYDTLTKNFGAFTQHDLTTYLRYSEVLKAKDITNLTNGYTYLEENNLNILIPQTYINQYVLAEVQDISQSMITESNDTEVTPYLEIHQESTLHTDLSTCISQNLDTFLKGTTCTDMLAKINDESLSPTLNFLTTSLKFSPNKSENEYDTYIENHMYLYQMEKGNTQIVSSENSHSYSNDIYIDLDQRQIHKIQLISNYLQAVNSKLGYFSEATKTKLNDLDTLVGLLAAYKYGDTIPTVIKDLINNQLINLTQTDNGYAQANTQISFLIKSVNLNNEVKTFVAPMYIFESKDETPVLVLTFEVNDNNFNEDYDITPATQAKGTVRVPIFMYHQIVTPPKGQSSFRSGLYVDPLDFEREMAYLVKKNYKTASSAEYYKILKSGKNPKQKTVMITFDDGVRNQYTNAYPILKKYGLTGVFFIVSQRSGIMGTQMKEMTANGMEIGSHSAQHQDLMKISDPKVLTSEIVSSKYGLQSASGKAVNAFAYPGCGWNSQTLTYVSSAGYLLGMSCGPTIDNYPGNNLVLSRVHAYGDMKSFKNLLSGIR</sequence>
<comment type="caution">
    <text evidence="5">The sequence shown here is derived from an EMBL/GenBank/DDBJ whole genome shotgun (WGS) entry which is preliminary data.</text>
</comment>
<evidence type="ECO:0000259" key="4">
    <source>
        <dbReference type="PROSITE" id="PS51677"/>
    </source>
</evidence>
<keyword evidence="3" id="KW-0812">Transmembrane</keyword>
<keyword evidence="2" id="KW-0732">Signal</keyword>
<dbReference type="GO" id="GO:0005975">
    <property type="term" value="P:carbohydrate metabolic process"/>
    <property type="evidence" value="ECO:0007669"/>
    <property type="project" value="InterPro"/>
</dbReference>
<dbReference type="EMBL" id="LBRE01000014">
    <property type="protein sequence ID" value="KKP92409.1"/>
    <property type="molecule type" value="Genomic_DNA"/>
</dbReference>
<evidence type="ECO:0000313" key="5">
    <source>
        <dbReference type="EMBL" id="KKP92409.1"/>
    </source>
</evidence>